<dbReference type="SUPFAM" id="SSF56112">
    <property type="entry name" value="Protein kinase-like (PK-like)"/>
    <property type="match status" value="1"/>
</dbReference>
<sequence>MQLLSYLSSVLKTCATILWRLWLRFPACIRRAVYGHIMDMCFCIGFWDLEGGIYDNLPFGLRLRYCSADPPETEANNIKFVRKNTTIPGIPDVLDFVPDDPDTGLEMGIILTKEPKLEGVITLHDWLRARTMYPPEYYHYVSIIFGPPHLRGKRSCAELSDLALSFDKPFLDLSDNPQLIEDLRRALTELRSIIPPSLYQVSGAYGSPLLYERYGARRVLQPSSNIRSFHETILSEVAPKGHYFDAPKRIMKRHRLCFSHSNLTRENILVTGDGRLATIINWRAAGWFPDYWDYALVDKPLSLAEARVLNQFWTAVGVFGEGRYDENPEHYWD</sequence>
<gene>
    <name evidence="1" type="ORF">EV421DRAFT_107247</name>
</gene>
<keyword evidence="2" id="KW-1185">Reference proteome</keyword>
<organism evidence="1 2">
    <name type="scientific">Armillaria borealis</name>
    <dbReference type="NCBI Taxonomy" id="47425"/>
    <lineage>
        <taxon>Eukaryota</taxon>
        <taxon>Fungi</taxon>
        <taxon>Dikarya</taxon>
        <taxon>Basidiomycota</taxon>
        <taxon>Agaricomycotina</taxon>
        <taxon>Agaricomycetes</taxon>
        <taxon>Agaricomycetidae</taxon>
        <taxon>Agaricales</taxon>
        <taxon>Marasmiineae</taxon>
        <taxon>Physalacriaceae</taxon>
        <taxon>Armillaria</taxon>
    </lineage>
</organism>
<dbReference type="InterPro" id="IPR011009">
    <property type="entry name" value="Kinase-like_dom_sf"/>
</dbReference>
<comment type="caution">
    <text evidence="1">The sequence shown here is derived from an EMBL/GenBank/DDBJ whole genome shotgun (WGS) entry which is preliminary data.</text>
</comment>
<name>A0AA39JSJ4_9AGAR</name>
<protein>
    <recommendedName>
        <fullName evidence="3">Aminoglycoside phosphotransferase domain-containing protein</fullName>
    </recommendedName>
</protein>
<evidence type="ECO:0000313" key="1">
    <source>
        <dbReference type="EMBL" id="KAK0447989.1"/>
    </source>
</evidence>
<dbReference type="PANTHER" id="PTHR21310:SF15">
    <property type="entry name" value="AMINOGLYCOSIDE PHOSPHOTRANSFERASE DOMAIN-CONTAINING PROTEIN"/>
    <property type="match status" value="1"/>
</dbReference>
<dbReference type="PANTHER" id="PTHR21310">
    <property type="entry name" value="AMINOGLYCOSIDE PHOSPHOTRANSFERASE-RELATED-RELATED"/>
    <property type="match status" value="1"/>
</dbReference>
<reference evidence="1" key="1">
    <citation type="submission" date="2023-06" db="EMBL/GenBank/DDBJ databases">
        <authorList>
            <consortium name="Lawrence Berkeley National Laboratory"/>
            <person name="Ahrendt S."/>
            <person name="Sahu N."/>
            <person name="Indic B."/>
            <person name="Wong-Bajracharya J."/>
            <person name="Merenyi Z."/>
            <person name="Ke H.-M."/>
            <person name="Monk M."/>
            <person name="Kocsube S."/>
            <person name="Drula E."/>
            <person name="Lipzen A."/>
            <person name="Balint B."/>
            <person name="Henrissat B."/>
            <person name="Andreopoulos B."/>
            <person name="Martin F.M."/>
            <person name="Harder C.B."/>
            <person name="Rigling D."/>
            <person name="Ford K.L."/>
            <person name="Foster G.D."/>
            <person name="Pangilinan J."/>
            <person name="Papanicolaou A."/>
            <person name="Barry K."/>
            <person name="LaButti K."/>
            <person name="Viragh M."/>
            <person name="Koriabine M."/>
            <person name="Yan M."/>
            <person name="Riley R."/>
            <person name="Champramary S."/>
            <person name="Plett K.L."/>
            <person name="Tsai I.J."/>
            <person name="Slot J."/>
            <person name="Sipos G."/>
            <person name="Plett J."/>
            <person name="Nagy L.G."/>
            <person name="Grigoriev I.V."/>
        </authorList>
    </citation>
    <scope>NUCLEOTIDE SEQUENCE</scope>
    <source>
        <strain evidence="1">FPL87.14</strain>
    </source>
</reference>
<evidence type="ECO:0000313" key="2">
    <source>
        <dbReference type="Proteomes" id="UP001175226"/>
    </source>
</evidence>
<dbReference type="EMBL" id="JAUEPT010000010">
    <property type="protein sequence ID" value="KAK0447989.1"/>
    <property type="molecule type" value="Genomic_DNA"/>
</dbReference>
<proteinExistence type="predicted"/>
<dbReference type="AlphaFoldDB" id="A0AA39JSJ4"/>
<dbReference type="Proteomes" id="UP001175226">
    <property type="component" value="Unassembled WGS sequence"/>
</dbReference>
<accession>A0AA39JSJ4</accession>
<evidence type="ECO:0008006" key="3">
    <source>
        <dbReference type="Google" id="ProtNLM"/>
    </source>
</evidence>
<dbReference type="InterPro" id="IPR051678">
    <property type="entry name" value="AGP_Transferase"/>
</dbReference>